<dbReference type="RefSeq" id="WP_013913100.1">
    <property type="nucleotide sequence ID" value="NC_011386.1"/>
</dbReference>
<dbReference type="GO" id="GO:0006412">
    <property type="term" value="P:translation"/>
    <property type="evidence" value="ECO:0007669"/>
    <property type="project" value="InterPro"/>
</dbReference>
<dbReference type="EMBL" id="CP002826">
    <property type="protein sequence ID" value="AEI06594.1"/>
    <property type="molecule type" value="Genomic_DNA"/>
</dbReference>
<dbReference type="GO" id="GO:0003735">
    <property type="term" value="F:structural constituent of ribosome"/>
    <property type="evidence" value="ECO:0007669"/>
    <property type="project" value="InterPro"/>
</dbReference>
<protein>
    <submittedName>
        <fullName evidence="2">Uncharacterized protein</fullName>
    </submittedName>
</protein>
<proteinExistence type="predicted"/>
<dbReference type="AlphaFoldDB" id="F8BUE1"/>
<gene>
    <name evidence="2" type="ordered locus">OCA5_c18810</name>
</gene>
<dbReference type="GO" id="GO:0005840">
    <property type="term" value="C:ribosome"/>
    <property type="evidence" value="ECO:0007669"/>
    <property type="project" value="InterPro"/>
</dbReference>
<reference evidence="2 3" key="1">
    <citation type="journal article" date="2011" name="J. Bacteriol.">
        <title>Complete genome sequences of the chemolithoautotrophic Oligotropha carboxidovorans strains OM4 and OM5.</title>
        <authorList>
            <person name="Volland S."/>
            <person name="Rachinger M."/>
            <person name="Strittmatter A."/>
            <person name="Daniel R."/>
            <person name="Gottschalk G."/>
            <person name="Meyer O."/>
        </authorList>
    </citation>
    <scope>NUCLEOTIDE SEQUENCE [LARGE SCALE GENOMIC DNA]</scope>
    <source>
        <strain evidence="3">ATCC 49405 / DSM 1227 / KCTC 32145 / OM5</strain>
    </source>
</reference>
<dbReference type="OrthoDB" id="8216016at2"/>
<dbReference type="PROSITE" id="PS00732">
    <property type="entry name" value="RIBOSOMAL_S16"/>
    <property type="match status" value="1"/>
</dbReference>
<dbReference type="Proteomes" id="UP000007730">
    <property type="component" value="Chromosome"/>
</dbReference>
<dbReference type="eggNOG" id="ENOG50318A8">
    <property type="taxonomic scope" value="Bacteria"/>
</dbReference>
<dbReference type="STRING" id="504832.OCA5_c18810"/>
<organism evidence="2 3">
    <name type="scientific">Afipia carboxidovorans (strain ATCC 49405 / DSM 1227 / KCTC 32145 / OM5)</name>
    <name type="common">Oligotropha carboxidovorans</name>
    <dbReference type="NCBI Taxonomy" id="504832"/>
    <lineage>
        <taxon>Bacteria</taxon>
        <taxon>Pseudomonadati</taxon>
        <taxon>Pseudomonadota</taxon>
        <taxon>Alphaproteobacteria</taxon>
        <taxon>Hyphomicrobiales</taxon>
        <taxon>Nitrobacteraceae</taxon>
        <taxon>Afipia</taxon>
    </lineage>
</organism>
<dbReference type="PATRIC" id="fig|504832.7.peg.2007"/>
<feature type="compositionally biased region" description="Basic and acidic residues" evidence="1">
    <location>
        <begin position="138"/>
        <end position="150"/>
    </location>
</feature>
<evidence type="ECO:0000313" key="2">
    <source>
        <dbReference type="EMBL" id="AEI06594.1"/>
    </source>
</evidence>
<accession>F8BUE1</accession>
<name>F8BUE1_AFIC5</name>
<evidence type="ECO:0000256" key="1">
    <source>
        <dbReference type="SAM" id="MobiDB-lite"/>
    </source>
</evidence>
<dbReference type="HOGENOM" id="CLU_836355_0_0_5"/>
<feature type="region of interest" description="Disordered" evidence="1">
    <location>
        <begin position="127"/>
        <end position="157"/>
    </location>
</feature>
<dbReference type="InterPro" id="IPR020592">
    <property type="entry name" value="Ribosomal_bS16_CS"/>
</dbReference>
<dbReference type="KEGG" id="ocg:OCA5_c18810"/>
<keyword evidence="3" id="KW-1185">Reference proteome</keyword>
<evidence type="ECO:0000313" key="3">
    <source>
        <dbReference type="Proteomes" id="UP000007730"/>
    </source>
</evidence>
<sequence length="332" mass="36004">MPKHDNDNQARKTTAAIPLAIRLARAGRTDDLARLVRYGTVVTVPTWLSAEDGMPEAGKPQADRVVEIRPSPDEMVTVAARNAIAARIGVGPITPAELAAASERNIRRDGVVISEWRGSDGRWRPTAELFRQPKGSRRKSEQERHDDNARHLSIRGSGGFPERSGYVECNSHGEDYRRQRAAHWVQAMGAANENRRADIDRAGVGTGIDFDTAWANAGLYPACRIPRYVTVIAKGAEFLAYRVHSNPRAKQGGVEGGHDLVERQVVETIDAPRIDAALGEHARVLNLSLAGLTAREIAAANGWGSTKHAERKAVAAQDAALQALADVEKMAA</sequence>